<dbReference type="EMBL" id="CM039428">
    <property type="protein sequence ID" value="KAI4351936.1"/>
    <property type="molecule type" value="Genomic_DNA"/>
</dbReference>
<sequence length="1562" mass="176006">MGSAALLDSDAPNGAITSDDAAKSTKKGIKKSKGKQKSVVSKTEEVAKDGGKQKKRSLSEKSEGPAGCRKMPRRAAASKNLKEKSIPICEKSCLIEKRKDRVVDEEIIAVDLTSVKDDGRPNRRLTDFIIHDENGTAQPLEMLEVTDMFITGIVLPFEESTDKKKQEGVRCEGFGRIESWDISGYEDSFPVIWLSTDIADYHCLKPATNYKKYYDRFFEKARACVEVYKKLSQSSGQDPHISLDELLAGMARSISGSKHFSGTASIKDFVISQGEFIYKQLIGLDMTSKNNDRTFADNPVLVALRDQSHQHGNFLRSQLMSSGGTLKIDSEIGDEENKMNQFNSMTSSEEDEDKMLARLLQEEEYMESLKPKKTQRSASGSSKYYIKINEDEIANDYPLPAYYKTSLQETDEFIVFNPDFDVYDTDDLPRSMLDNWALYNSDARLISLELLPMKSCPDIDVTIFGSGIMTSDDGSWFNLDSDSGQSSSVGSGAQAADGIPIYLSAIKEWMIECGSSMIAVSIRTDMAWYRLGKPSKQYAPWYETVLKTTRLGISIITMLIEQNRVSRLSFGDVIKKLSDFSQNNHSYISSDPTAVERYVVVHGQIILQLFAEYPDNKIKNCAFVTGLLKKMEERHHTKWLVKKKKVVPRCETNLNPRAAVASIVSKRKAMQATTTRLINRIWGEYYSNYLPEDSKEGNANELKDEDEVEEEEYEDDDAEEETSVLEETQKPSSISKQTKSFSTDKEIKWDGEPEGKTSFGYVLYKRAIVHGDVISVGGSVLVEVDGSKGLPDIYFVEYLFESLDGRKMFHGRMMQHGCQTVLGNAANERELFLTNECKDLGLKNVKQTAVVDIRKMPWGHQHRKDNIAMDKSDRARAEERKKNGLPIEYYCKSLYWPERGAFFSLSLDTLGLGSGICQSCKLKEAQKEKDTFKVNSSKTGFLFRGIEYSVYDYVYVSPFYFEERIDQGTFKSGRNVGLKAYVVCQVLEIIIKKEPEQAEMQSTQVKVRRFFRPEDMSSEKAYCSDIREVYYSEETDVISVEYIEGKCEVRKKNDIPACSAPAIFQHIFYCERFYDPSTGSLKQLPAHLKLRYSSGDMGAKKKGKCIEGESISVSEKERKTTNENRLATLDIFAGCGGLSEGLQQSGASLAKWAIEYEEPAGDAFKLNHPEALMFIKNCNVILKAVMDKCGDSDDCISTSEADKLASSLDEKEINSLPMPGQVDFINGGPPCQGFSGMNRFNQSTWSKVQCEMILAFLSFADYFRPRYFLLENVRNFVSFNKGQTFRLTLASLLEMGYQVRFGILEAGAYGVSQSRKRAFIWAASPEDVLPEWPEPLHVFAAPELKVTLSERLQYAAVRSTANGAPFRAITVRDTIGDLPAMGNGASKANMEYQNDPASWFQKKIRGDMIVLTDHISKEMNELNLIRCQYIPKRPGADWRDLPDIKVTLKTGQVADLIPWCLPNTAKRHNQWKGLFGRLDWEGNFPTSITDPQPMGKVGMCFHPDQDRILTVRECARSQGFPDSYQFSGNIQHKHRQIGNAVPPPLAFALGRKLKEAVESRKL</sequence>
<protein>
    <submittedName>
        <fullName evidence="1">Uncharacterized protein</fullName>
    </submittedName>
</protein>
<organism evidence="1 2">
    <name type="scientific">Bauhinia variegata</name>
    <name type="common">Purple orchid tree</name>
    <name type="synonym">Phanera variegata</name>
    <dbReference type="NCBI Taxonomy" id="167791"/>
    <lineage>
        <taxon>Eukaryota</taxon>
        <taxon>Viridiplantae</taxon>
        <taxon>Streptophyta</taxon>
        <taxon>Embryophyta</taxon>
        <taxon>Tracheophyta</taxon>
        <taxon>Spermatophyta</taxon>
        <taxon>Magnoliopsida</taxon>
        <taxon>eudicotyledons</taxon>
        <taxon>Gunneridae</taxon>
        <taxon>Pentapetalae</taxon>
        <taxon>rosids</taxon>
        <taxon>fabids</taxon>
        <taxon>Fabales</taxon>
        <taxon>Fabaceae</taxon>
        <taxon>Cercidoideae</taxon>
        <taxon>Cercideae</taxon>
        <taxon>Bauhiniinae</taxon>
        <taxon>Bauhinia</taxon>
    </lineage>
</organism>
<name>A0ACB9PTW6_BAUVA</name>
<evidence type="ECO:0000313" key="1">
    <source>
        <dbReference type="EMBL" id="KAI4351936.1"/>
    </source>
</evidence>
<comment type="caution">
    <text evidence="1">The sequence shown here is derived from an EMBL/GenBank/DDBJ whole genome shotgun (WGS) entry which is preliminary data.</text>
</comment>
<accession>A0ACB9PTW6</accession>
<evidence type="ECO:0000313" key="2">
    <source>
        <dbReference type="Proteomes" id="UP000828941"/>
    </source>
</evidence>
<proteinExistence type="predicted"/>
<reference evidence="1 2" key="1">
    <citation type="journal article" date="2022" name="DNA Res.">
        <title>Chromosomal-level genome assembly of the orchid tree Bauhinia variegata (Leguminosae; Cercidoideae) supports the allotetraploid origin hypothesis of Bauhinia.</title>
        <authorList>
            <person name="Zhong Y."/>
            <person name="Chen Y."/>
            <person name="Zheng D."/>
            <person name="Pang J."/>
            <person name="Liu Y."/>
            <person name="Luo S."/>
            <person name="Meng S."/>
            <person name="Qian L."/>
            <person name="Wei D."/>
            <person name="Dai S."/>
            <person name="Zhou R."/>
        </authorList>
    </citation>
    <scope>NUCLEOTIDE SEQUENCE [LARGE SCALE GENOMIC DNA]</scope>
    <source>
        <strain evidence="1">BV-YZ2020</strain>
    </source>
</reference>
<gene>
    <name evidence="1" type="ORF">L6164_006235</name>
</gene>
<keyword evidence="2" id="KW-1185">Reference proteome</keyword>
<dbReference type="Proteomes" id="UP000828941">
    <property type="component" value="Chromosome 3"/>
</dbReference>